<dbReference type="Proteomes" id="UP001265746">
    <property type="component" value="Unassembled WGS sequence"/>
</dbReference>
<dbReference type="AlphaFoldDB" id="A0AAD9SIC2"/>
<keyword evidence="2" id="KW-1185">Reference proteome</keyword>
<reference evidence="1" key="1">
    <citation type="submission" date="2023-06" db="EMBL/GenBank/DDBJ databases">
        <authorList>
            <person name="Noh H."/>
        </authorList>
    </citation>
    <scope>NUCLEOTIDE SEQUENCE</scope>
    <source>
        <strain evidence="1">DUCC20226</strain>
    </source>
</reference>
<evidence type="ECO:0000313" key="2">
    <source>
        <dbReference type="Proteomes" id="UP001265746"/>
    </source>
</evidence>
<accession>A0AAD9SIC2</accession>
<sequence length="112" mass="12491">MATSKPTKLKTDTVTLMVKNARLETDFSNSNSDEKYIGCGGFGSVHLETCFDVDVVWDDSDYEDEGEEGDARTKIGAFRAVKQLSKPRDQAKLSGKLLRELHSLVFFTKPKV</sequence>
<dbReference type="EMBL" id="JAUJFL010000003">
    <property type="protein sequence ID" value="KAK2608103.1"/>
    <property type="molecule type" value="Genomic_DNA"/>
</dbReference>
<name>A0AAD9SIC2_PHOAM</name>
<protein>
    <submittedName>
        <fullName evidence="1">Uncharacterized protein</fullName>
    </submittedName>
</protein>
<proteinExistence type="predicted"/>
<organism evidence="1 2">
    <name type="scientific">Phomopsis amygdali</name>
    <name type="common">Fusicoccum amygdali</name>
    <dbReference type="NCBI Taxonomy" id="1214568"/>
    <lineage>
        <taxon>Eukaryota</taxon>
        <taxon>Fungi</taxon>
        <taxon>Dikarya</taxon>
        <taxon>Ascomycota</taxon>
        <taxon>Pezizomycotina</taxon>
        <taxon>Sordariomycetes</taxon>
        <taxon>Sordariomycetidae</taxon>
        <taxon>Diaporthales</taxon>
        <taxon>Diaporthaceae</taxon>
        <taxon>Diaporthe</taxon>
    </lineage>
</organism>
<comment type="caution">
    <text evidence="1">The sequence shown here is derived from an EMBL/GenBank/DDBJ whole genome shotgun (WGS) entry which is preliminary data.</text>
</comment>
<gene>
    <name evidence="1" type="ORF">N8I77_006736</name>
</gene>
<evidence type="ECO:0000313" key="1">
    <source>
        <dbReference type="EMBL" id="KAK2608103.1"/>
    </source>
</evidence>